<evidence type="ECO:0000313" key="2">
    <source>
        <dbReference type="EMBL" id="CAH1114749.1"/>
    </source>
</evidence>
<feature type="region of interest" description="Disordered" evidence="1">
    <location>
        <begin position="93"/>
        <end position="212"/>
    </location>
</feature>
<dbReference type="AlphaFoldDB" id="A0A9P0DAC0"/>
<dbReference type="OrthoDB" id="6809517at2759"/>
<reference evidence="2" key="1">
    <citation type="submission" date="2022-01" db="EMBL/GenBank/DDBJ databases">
        <authorList>
            <person name="King R."/>
        </authorList>
    </citation>
    <scope>NUCLEOTIDE SEQUENCE</scope>
</reference>
<sequence>MSQVKIISYFRIIGGGQFQTVLPEENPDLDNSVIYISGNYQQIGSRQIKKFRGAVTLTPLLDDRFENISTDEIFGDLSMIETPTTSMLSTFETRAEDLEPSTSELPPSGTTAEDLGPSTSMLSTFETRAEDLEPSTSELPPSGTTAEDLGPSTSKLTPSGTKAEDLEPSASELPRSETRVEDLEPSTSEIPPSRTRAEDLGPSTELVSPPENEGRVIRSASDLFLSDEDTEICNYQRQLGAFLEINNQFWDQTLKLQNNLKKKLFKYETKVSRIKKRTNKLIKYGEMAINLKTLYKDINK</sequence>
<feature type="compositionally biased region" description="Polar residues" evidence="1">
    <location>
        <begin position="134"/>
        <end position="160"/>
    </location>
</feature>
<protein>
    <submittedName>
        <fullName evidence="2">Uncharacterized protein</fullName>
    </submittedName>
</protein>
<dbReference type="EMBL" id="OV651820">
    <property type="protein sequence ID" value="CAH1114749.1"/>
    <property type="molecule type" value="Genomic_DNA"/>
</dbReference>
<proteinExistence type="predicted"/>
<feature type="compositionally biased region" description="Polar residues" evidence="1">
    <location>
        <begin position="100"/>
        <end position="126"/>
    </location>
</feature>
<organism evidence="2 3">
    <name type="scientific">Psylliodes chrysocephalus</name>
    <dbReference type="NCBI Taxonomy" id="3402493"/>
    <lineage>
        <taxon>Eukaryota</taxon>
        <taxon>Metazoa</taxon>
        <taxon>Ecdysozoa</taxon>
        <taxon>Arthropoda</taxon>
        <taxon>Hexapoda</taxon>
        <taxon>Insecta</taxon>
        <taxon>Pterygota</taxon>
        <taxon>Neoptera</taxon>
        <taxon>Endopterygota</taxon>
        <taxon>Coleoptera</taxon>
        <taxon>Polyphaga</taxon>
        <taxon>Cucujiformia</taxon>
        <taxon>Chrysomeloidea</taxon>
        <taxon>Chrysomelidae</taxon>
        <taxon>Galerucinae</taxon>
        <taxon>Alticini</taxon>
        <taxon>Psylliodes</taxon>
    </lineage>
</organism>
<evidence type="ECO:0000313" key="3">
    <source>
        <dbReference type="Proteomes" id="UP001153636"/>
    </source>
</evidence>
<name>A0A9P0DAC0_9CUCU</name>
<accession>A0A9P0DAC0</accession>
<keyword evidence="3" id="KW-1185">Reference proteome</keyword>
<evidence type="ECO:0000256" key="1">
    <source>
        <dbReference type="SAM" id="MobiDB-lite"/>
    </source>
</evidence>
<dbReference type="Proteomes" id="UP001153636">
    <property type="component" value="Chromosome 8"/>
</dbReference>
<gene>
    <name evidence="2" type="ORF">PSYICH_LOCUS14184</name>
</gene>